<dbReference type="VEuPathDB" id="ToxoDB:BESB_012090"/>
<name>A0A2A9MAF8_BESBE</name>
<dbReference type="InterPro" id="IPR012677">
    <property type="entry name" value="Nucleotide-bd_a/b_plait_sf"/>
</dbReference>
<dbReference type="OrthoDB" id="347536at2759"/>
<feature type="compositionally biased region" description="Basic and acidic residues" evidence="3">
    <location>
        <begin position="684"/>
        <end position="695"/>
    </location>
</feature>
<feature type="compositionally biased region" description="Low complexity" evidence="3">
    <location>
        <begin position="667"/>
        <end position="681"/>
    </location>
</feature>
<dbReference type="STRING" id="94643.A0A2A9MAF8"/>
<evidence type="ECO:0000256" key="2">
    <source>
        <dbReference type="PROSITE-ProRule" id="PRU00176"/>
    </source>
</evidence>
<evidence type="ECO:0000256" key="3">
    <source>
        <dbReference type="SAM" id="MobiDB-lite"/>
    </source>
</evidence>
<reference evidence="5 6" key="1">
    <citation type="submission" date="2017-09" db="EMBL/GenBank/DDBJ databases">
        <title>Genome sequencing of Besnoitia besnoiti strain Bb-Ger1.</title>
        <authorList>
            <person name="Schares G."/>
            <person name="Venepally P."/>
            <person name="Lorenzi H.A."/>
        </authorList>
    </citation>
    <scope>NUCLEOTIDE SEQUENCE [LARGE SCALE GENOMIC DNA]</scope>
    <source>
        <strain evidence="5 6">Bb-Ger1</strain>
    </source>
</reference>
<accession>A0A2A9MAF8</accession>
<dbReference type="AlphaFoldDB" id="A0A2A9MAF8"/>
<evidence type="ECO:0000256" key="1">
    <source>
        <dbReference type="ARBA" id="ARBA00022884"/>
    </source>
</evidence>
<evidence type="ECO:0000313" key="6">
    <source>
        <dbReference type="Proteomes" id="UP000224006"/>
    </source>
</evidence>
<feature type="region of interest" description="Disordered" evidence="3">
    <location>
        <begin position="181"/>
        <end position="217"/>
    </location>
</feature>
<dbReference type="PROSITE" id="PS50102">
    <property type="entry name" value="RRM"/>
    <property type="match status" value="1"/>
</dbReference>
<keyword evidence="6" id="KW-1185">Reference proteome</keyword>
<sequence>MGTVIEWPLADPRSGFMGVEALRFLSSVARMLQVESERKRFAQAALRGASSPSSARRSSSVWSSSQGFSVPLSASHSARPPSPPASCVAATYSPPSASASSATSSCSLPACPPFHSGSADSLASQKPPLALHRFLLLFLRTSLPPSSAAPSGWPSSAFLHADPLLFTSLLALFSERSCEAPGAPVRRRGESTPRMASPKHDKEEAEGSASEAGRVEGRCVSPVRAHAPQAAGGEPAAAAELSFSARWNSQAETPAEGTGSFSSASILLLHPSASSTSRASFAPSDASSASPSPLSAVSRAADVPSAGALATSEARSPDSQETSALAARAAEASSPCYKLYVRGVSRSETAESLLARFSPFGVVVDFQMRGGFGFVTFAAREDAEAARRALHGAPSGCRETKRLEVHWAKTSSVAADVGGDAAPRGAKPGEAADGGGGDFGAHTKDARDTRRTEVEMEAGDTEPSALAAAGSSLSASSARISAKKHHGREPEEATLKETSQERQMLMRRLKYVTKFVRLIHGQDKLLSFLRIIARGDGASVLKEISESFAAAAATLHACQEYVGVDFRKICARVFVPGDGKVPRTAAAVCVQTPPSWKCTSIDPRIVGEGREEAFYGAPVGARIRCFRALSQDFVLRLPAAASPASGASAARESTSCSDAEAQPAAAAVAGAEGPRGEAASAQPAERDADGRELNGVEKEEDVEVVDLCVIVAVHSHAPLQEFFDRLRRAYARRSRHGFLCVSLPCCGSEGFLAQPPVGRFVDGAVLSKCREFVIYYSPSEDSL</sequence>
<evidence type="ECO:0000313" key="5">
    <source>
        <dbReference type="EMBL" id="PFH32597.1"/>
    </source>
</evidence>
<evidence type="ECO:0000259" key="4">
    <source>
        <dbReference type="PROSITE" id="PS50102"/>
    </source>
</evidence>
<feature type="compositionally biased region" description="Low complexity" evidence="3">
    <location>
        <begin position="44"/>
        <end position="68"/>
    </location>
</feature>
<comment type="caution">
    <text evidence="5">The sequence shown here is derived from an EMBL/GenBank/DDBJ whole genome shotgun (WGS) entry which is preliminary data.</text>
</comment>
<feature type="compositionally biased region" description="Low complexity" evidence="3">
    <location>
        <begin position="464"/>
        <end position="480"/>
    </location>
</feature>
<dbReference type="Proteomes" id="UP000224006">
    <property type="component" value="Chromosome IX"/>
</dbReference>
<dbReference type="Gene3D" id="3.30.70.330">
    <property type="match status" value="1"/>
</dbReference>
<feature type="compositionally biased region" description="Basic and acidic residues" evidence="3">
    <location>
        <begin position="488"/>
        <end position="499"/>
    </location>
</feature>
<dbReference type="InterPro" id="IPR035979">
    <property type="entry name" value="RBD_domain_sf"/>
</dbReference>
<keyword evidence="1 2" id="KW-0694">RNA-binding</keyword>
<feature type="region of interest" description="Disordered" evidence="3">
    <location>
        <begin position="308"/>
        <end position="327"/>
    </location>
</feature>
<dbReference type="RefSeq" id="XP_029216606.1">
    <property type="nucleotide sequence ID" value="XM_029359939.1"/>
</dbReference>
<protein>
    <recommendedName>
        <fullName evidence="4">RRM domain-containing protein</fullName>
    </recommendedName>
</protein>
<feature type="region of interest" description="Disordered" evidence="3">
    <location>
        <begin position="43"/>
        <end position="68"/>
    </location>
</feature>
<feature type="region of interest" description="Disordered" evidence="3">
    <location>
        <begin position="667"/>
        <end position="695"/>
    </location>
</feature>
<dbReference type="SUPFAM" id="SSF54928">
    <property type="entry name" value="RNA-binding domain, RBD"/>
    <property type="match status" value="1"/>
</dbReference>
<dbReference type="GO" id="GO:0005634">
    <property type="term" value="C:nucleus"/>
    <property type="evidence" value="ECO:0007669"/>
    <property type="project" value="TreeGrafter"/>
</dbReference>
<proteinExistence type="predicted"/>
<feature type="domain" description="RRM" evidence="4">
    <location>
        <begin position="337"/>
        <end position="410"/>
    </location>
</feature>
<dbReference type="InterPro" id="IPR000504">
    <property type="entry name" value="RRM_dom"/>
</dbReference>
<gene>
    <name evidence="5" type="ORF">BESB_012090</name>
</gene>
<dbReference type="GO" id="GO:0003729">
    <property type="term" value="F:mRNA binding"/>
    <property type="evidence" value="ECO:0007669"/>
    <property type="project" value="TreeGrafter"/>
</dbReference>
<organism evidence="5 6">
    <name type="scientific">Besnoitia besnoiti</name>
    <name type="common">Apicomplexan protozoan</name>
    <dbReference type="NCBI Taxonomy" id="94643"/>
    <lineage>
        <taxon>Eukaryota</taxon>
        <taxon>Sar</taxon>
        <taxon>Alveolata</taxon>
        <taxon>Apicomplexa</taxon>
        <taxon>Conoidasida</taxon>
        <taxon>Coccidia</taxon>
        <taxon>Eucoccidiorida</taxon>
        <taxon>Eimeriorina</taxon>
        <taxon>Sarcocystidae</taxon>
        <taxon>Besnoitia</taxon>
    </lineage>
</organism>
<dbReference type="KEGG" id="bbes:BESB_012090"/>
<feature type="region of interest" description="Disordered" evidence="3">
    <location>
        <begin position="416"/>
        <end position="499"/>
    </location>
</feature>
<dbReference type="InterPro" id="IPR050502">
    <property type="entry name" value="Euk_RNA-bind_prot"/>
</dbReference>
<feature type="compositionally biased region" description="Basic and acidic residues" evidence="3">
    <location>
        <begin position="441"/>
        <end position="454"/>
    </location>
</feature>
<dbReference type="EMBL" id="NWUJ01000010">
    <property type="protein sequence ID" value="PFH32597.1"/>
    <property type="molecule type" value="Genomic_DNA"/>
</dbReference>
<dbReference type="GeneID" id="40306271"/>
<dbReference type="SMART" id="SM00360">
    <property type="entry name" value="RRM"/>
    <property type="match status" value="1"/>
</dbReference>
<dbReference type="PANTHER" id="PTHR48025:SF1">
    <property type="entry name" value="RRM DOMAIN-CONTAINING PROTEIN"/>
    <property type="match status" value="1"/>
</dbReference>
<dbReference type="PANTHER" id="PTHR48025">
    <property type="entry name" value="OS02G0815200 PROTEIN"/>
    <property type="match status" value="1"/>
</dbReference>
<feature type="compositionally biased region" description="Polar residues" evidence="3">
    <location>
        <begin position="313"/>
        <end position="322"/>
    </location>
</feature>
<dbReference type="Pfam" id="PF00076">
    <property type="entry name" value="RRM_1"/>
    <property type="match status" value="1"/>
</dbReference>